<keyword evidence="2" id="KW-1185">Reference proteome</keyword>
<evidence type="ECO:0000313" key="1">
    <source>
        <dbReference type="EMBL" id="CAD7704646.1"/>
    </source>
</evidence>
<dbReference type="EMBL" id="CAJHUC010002939">
    <property type="protein sequence ID" value="CAD7704646.1"/>
    <property type="molecule type" value="Genomic_DNA"/>
</dbReference>
<evidence type="ECO:0008006" key="3">
    <source>
        <dbReference type="Google" id="ProtNLM"/>
    </source>
</evidence>
<sequence>MTECSSINDLDDDVLLQIFELLINPFNPNFETSPTSRLWSKPCRLHTARADADAAAGFEYVVVLPRVCKRWKEAIEGAPRMWRFSRICCWGWPKQMSTAWWARHGHQCEGVAISGHTSWAGLDVSAFNLGLLSLLTSNLRKLRLLKCFHRSFMPNVLRALEGLRGLEELWMWGDVGYLSDAPQLAGLTRLKSLLLRRSASQQPVLHLLCIPPQAMQVRGPSATCF</sequence>
<evidence type="ECO:0000313" key="2">
    <source>
        <dbReference type="Proteomes" id="UP000708148"/>
    </source>
</evidence>
<protein>
    <recommendedName>
        <fullName evidence="3">F-box domain-containing protein</fullName>
    </recommendedName>
</protein>
<accession>A0A8S1JA06</accession>
<organism evidence="1 2">
    <name type="scientific">Ostreobium quekettii</name>
    <dbReference type="NCBI Taxonomy" id="121088"/>
    <lineage>
        <taxon>Eukaryota</taxon>
        <taxon>Viridiplantae</taxon>
        <taxon>Chlorophyta</taxon>
        <taxon>core chlorophytes</taxon>
        <taxon>Ulvophyceae</taxon>
        <taxon>TCBD clade</taxon>
        <taxon>Bryopsidales</taxon>
        <taxon>Ostreobineae</taxon>
        <taxon>Ostreobiaceae</taxon>
        <taxon>Ostreobium</taxon>
    </lineage>
</organism>
<reference evidence="1" key="1">
    <citation type="submission" date="2020-12" db="EMBL/GenBank/DDBJ databases">
        <authorList>
            <person name="Iha C."/>
        </authorList>
    </citation>
    <scope>NUCLEOTIDE SEQUENCE</scope>
</reference>
<comment type="caution">
    <text evidence="1">The sequence shown here is derived from an EMBL/GenBank/DDBJ whole genome shotgun (WGS) entry which is preliminary data.</text>
</comment>
<gene>
    <name evidence="1" type="ORF">OSTQU699_LOCUS10001</name>
</gene>
<dbReference type="Proteomes" id="UP000708148">
    <property type="component" value="Unassembled WGS sequence"/>
</dbReference>
<name>A0A8S1JA06_9CHLO</name>
<proteinExistence type="predicted"/>
<dbReference type="AlphaFoldDB" id="A0A8S1JA06"/>